<gene>
    <name evidence="1" type="ORF">G4L39_07485</name>
</gene>
<comment type="caution">
    <text evidence="1">The sequence shown here is derived from an EMBL/GenBank/DDBJ whole genome shotgun (WGS) entry which is preliminary data.</text>
</comment>
<protein>
    <submittedName>
        <fullName evidence="1">Uncharacterized protein</fullName>
    </submittedName>
</protein>
<organism evidence="1 2">
    <name type="scientific">Limisphaera ngatamarikiensis</name>
    <dbReference type="NCBI Taxonomy" id="1324935"/>
    <lineage>
        <taxon>Bacteria</taxon>
        <taxon>Pseudomonadati</taxon>
        <taxon>Verrucomicrobiota</taxon>
        <taxon>Verrucomicrobiia</taxon>
        <taxon>Limisphaerales</taxon>
        <taxon>Limisphaeraceae</taxon>
        <taxon>Limisphaera</taxon>
    </lineage>
</organism>
<keyword evidence="2" id="KW-1185">Reference proteome</keyword>
<dbReference type="Proteomes" id="UP000477311">
    <property type="component" value="Unassembled WGS sequence"/>
</dbReference>
<dbReference type="EMBL" id="JAAKYA010000052">
    <property type="protein sequence ID" value="NGO39239.1"/>
    <property type="molecule type" value="Genomic_DNA"/>
</dbReference>
<sequence length="291" mass="33663">MTQEEYAAYERAMGEVIVEAGGIYWRRVRRFFYRPLVAFEPMDKVGLRGPRGARLGGWQYVVQDPGEANSSMSFLMFRNIHEYTLQSRRRRRQVRSAEQIFAVRRIEEPEELISAHPVYVDFQRRTGYKYRVDRLDPYRFSEWAREVFRHPKVIVLGAWKDERIHAVEIIHLVGDTLNLGGFFATTEALRENVGSLVLHAVRTLAARSPNIKQIFAGLRKQGPQASVDNFYLERGCEVVTLPARLHVHPVTGWLLRTFRPDLWRRLLGQLVEDPKPVAPAVAVKPDAEEVP</sequence>
<evidence type="ECO:0000313" key="2">
    <source>
        <dbReference type="Proteomes" id="UP000477311"/>
    </source>
</evidence>
<dbReference type="AlphaFoldDB" id="A0A6M1RNW1"/>
<dbReference type="SUPFAM" id="SSF55729">
    <property type="entry name" value="Acyl-CoA N-acyltransferases (Nat)"/>
    <property type="match status" value="1"/>
</dbReference>
<name>A0A6M1RNW1_9BACT</name>
<dbReference type="InterPro" id="IPR016181">
    <property type="entry name" value="Acyl_CoA_acyltransferase"/>
</dbReference>
<proteinExistence type="predicted"/>
<reference evidence="1 2" key="1">
    <citation type="submission" date="2020-02" db="EMBL/GenBank/DDBJ databases">
        <title>Draft genome sequence of Limisphaera ngatamarikiensis NGM72.4T, a thermophilic Verrucomicrobia grouped in subdivision 3.</title>
        <authorList>
            <person name="Carere C.R."/>
            <person name="Steen J."/>
            <person name="Hugenholtz P."/>
            <person name="Stott M.B."/>
        </authorList>
    </citation>
    <scope>NUCLEOTIDE SEQUENCE [LARGE SCALE GENOMIC DNA]</scope>
    <source>
        <strain evidence="1 2">NGM72.4</strain>
    </source>
</reference>
<accession>A0A6M1RNW1</accession>
<evidence type="ECO:0000313" key="1">
    <source>
        <dbReference type="EMBL" id="NGO39239.1"/>
    </source>
</evidence>